<proteinExistence type="predicted"/>
<name>A0A9K3GKS8_9EUKA</name>
<dbReference type="AlphaFoldDB" id="A0A9K3GKS8"/>
<evidence type="ECO:0000313" key="1">
    <source>
        <dbReference type="EMBL" id="GIQ86006.1"/>
    </source>
</evidence>
<feature type="non-terminal residue" evidence="1">
    <location>
        <position position="1"/>
    </location>
</feature>
<gene>
    <name evidence="1" type="ORF">KIPB_007774</name>
</gene>
<evidence type="ECO:0000313" key="2">
    <source>
        <dbReference type="Proteomes" id="UP000265618"/>
    </source>
</evidence>
<dbReference type="EMBL" id="BDIP01002259">
    <property type="protein sequence ID" value="GIQ86006.1"/>
    <property type="molecule type" value="Genomic_DNA"/>
</dbReference>
<comment type="caution">
    <text evidence="1">The sequence shown here is derived from an EMBL/GenBank/DDBJ whole genome shotgun (WGS) entry which is preliminary data.</text>
</comment>
<keyword evidence="2" id="KW-1185">Reference proteome</keyword>
<dbReference type="Proteomes" id="UP000265618">
    <property type="component" value="Unassembled WGS sequence"/>
</dbReference>
<sequence>PTAFKSDSRTVLESQSGFTGRSTSHSACVLSFQDSPLRGALSQAESLSRVYSHSIGRCVSASATCGGSTSIAGVLQYQDTCPTVGNGCSSSLSLSLSPRCLSLASSVQEERERERERETLLHGVTLAVEGSDRCMSMDTPSAASPLVTCALPLLGSLGCAYPKDGLFTTWRPCGPLLSLNPLLGPRDKPSRQAYATGKYTSPCAGVEGREYPPSATVNRVRNRFSRLAVSHFPSGLPSILAAESAAALQLPEQARSAGYQRPRLNYTSRRWPEPPRPQEPETILQGGEVGNAAVGRGIRRAIAAQTDRRNGNIARHVRLSIDRVTELGYALSLSPLSLETFMLLFDMHIANGLMYSSDVCRYFEKDPPFCDRPIKILSGLCLSWQHLFQMALDGALNRENMLRLLTTVQVVSAAVDPVRVAEVMTASSLSTGYMRWMVENISPQNKGQGFGGPSSATRMGQQYLGWMQMGSNLPSVPTVLHREMHCFPVPALVKFPYL</sequence>
<reference evidence="1 2" key="1">
    <citation type="journal article" date="2018" name="PLoS ONE">
        <title>The draft genome of Kipferlia bialata reveals reductive genome evolution in fornicate parasites.</title>
        <authorList>
            <person name="Tanifuji G."/>
            <person name="Takabayashi S."/>
            <person name="Kume K."/>
            <person name="Takagi M."/>
            <person name="Nakayama T."/>
            <person name="Kamikawa R."/>
            <person name="Inagaki Y."/>
            <person name="Hashimoto T."/>
        </authorList>
    </citation>
    <scope>NUCLEOTIDE SEQUENCE [LARGE SCALE GENOMIC DNA]</scope>
    <source>
        <strain evidence="1">NY0173</strain>
    </source>
</reference>
<accession>A0A9K3GKS8</accession>
<feature type="non-terminal residue" evidence="1">
    <location>
        <position position="498"/>
    </location>
</feature>
<protein>
    <submittedName>
        <fullName evidence="1">Uncharacterized protein</fullName>
    </submittedName>
</protein>
<organism evidence="1 2">
    <name type="scientific">Kipferlia bialata</name>
    <dbReference type="NCBI Taxonomy" id="797122"/>
    <lineage>
        <taxon>Eukaryota</taxon>
        <taxon>Metamonada</taxon>
        <taxon>Carpediemonas-like organisms</taxon>
        <taxon>Kipferlia</taxon>
    </lineage>
</organism>